<dbReference type="GO" id="GO:0044780">
    <property type="term" value="P:bacterial-type flagellum assembly"/>
    <property type="evidence" value="ECO:0007669"/>
    <property type="project" value="InterPro"/>
</dbReference>
<proteinExistence type="inferred from homology"/>
<evidence type="ECO:0000256" key="2">
    <source>
        <dbReference type="ARBA" id="ARBA00007703"/>
    </source>
</evidence>
<dbReference type="Gene3D" id="1.20.58.300">
    <property type="entry name" value="FlgN-like"/>
    <property type="match status" value="1"/>
</dbReference>
<keyword evidence="6" id="KW-0966">Cell projection</keyword>
<evidence type="ECO:0000313" key="8">
    <source>
        <dbReference type="Proteomes" id="UP001456224"/>
    </source>
</evidence>
<reference evidence="6 8" key="2">
    <citation type="submission" date="2024-03" db="EMBL/GenBank/DDBJ databases">
        <title>Reference genomes for the five species model microbial community.</title>
        <authorList>
            <person name="Padfield D."/>
        </authorList>
    </citation>
    <scope>NUCLEOTIDE SEQUENCE [LARGE SCALE GENOMIC DNA]</scope>
    <source>
        <strain evidence="6 8">AB1</strain>
    </source>
</reference>
<evidence type="ECO:0000256" key="1">
    <source>
        <dbReference type="ARBA" id="ARBA00002397"/>
    </source>
</evidence>
<evidence type="ECO:0000313" key="6">
    <source>
        <dbReference type="EMBL" id="WXR71501.1"/>
    </source>
</evidence>
<dbReference type="Proteomes" id="UP000289465">
    <property type="component" value="Unassembled WGS sequence"/>
</dbReference>
<dbReference type="SUPFAM" id="SSF140566">
    <property type="entry name" value="FlgN-like"/>
    <property type="match status" value="1"/>
</dbReference>
<dbReference type="InterPro" id="IPR036679">
    <property type="entry name" value="FlgN-like_sf"/>
</dbReference>
<dbReference type="Pfam" id="PF05130">
    <property type="entry name" value="FlgN"/>
    <property type="match status" value="1"/>
</dbReference>
<evidence type="ECO:0000313" key="5">
    <source>
        <dbReference type="EMBL" id="SSW73849.1"/>
    </source>
</evidence>
<keyword evidence="8" id="KW-1185">Reference proteome</keyword>
<feature type="region of interest" description="Disordered" evidence="4">
    <location>
        <begin position="141"/>
        <end position="162"/>
    </location>
</feature>
<name>A0A446D142_9BURK</name>
<dbReference type="AlphaFoldDB" id="A0A446D142"/>
<accession>A0A446D142</accession>
<keyword evidence="6" id="KW-0969">Cilium</keyword>
<comment type="similarity">
    <text evidence="2">Belongs to the FlgN family.</text>
</comment>
<evidence type="ECO:0000256" key="4">
    <source>
        <dbReference type="SAM" id="MobiDB-lite"/>
    </source>
</evidence>
<dbReference type="Proteomes" id="UP001456224">
    <property type="component" value="Chromosome"/>
</dbReference>
<comment type="function">
    <text evidence="1">Required for the efficient initiation of filament assembly.</text>
</comment>
<dbReference type="InterPro" id="IPR007809">
    <property type="entry name" value="FlgN-like"/>
</dbReference>
<gene>
    <name evidence="5" type="ORF">AVE30378_06196</name>
    <name evidence="6" type="ORF">WHX56_17785</name>
</gene>
<keyword evidence="6" id="KW-0282">Flagellum</keyword>
<reference evidence="5 7" key="1">
    <citation type="submission" date="2018-07" db="EMBL/GenBank/DDBJ databases">
        <authorList>
            <person name="Peeters C."/>
        </authorList>
    </citation>
    <scope>NUCLEOTIDE SEQUENCE [LARGE SCALE GENOMIC DNA]</scope>
    <source>
        <strain evidence="5 7">LMG 30378</strain>
    </source>
</reference>
<evidence type="ECO:0000313" key="7">
    <source>
        <dbReference type="Proteomes" id="UP000289465"/>
    </source>
</evidence>
<dbReference type="OrthoDB" id="8641527at2"/>
<sequence>MTTSPAPVDSLQSCMRQEDALITEFSAILEEETEVLVGPGNVGALQEITERKSGVARKLVDLSQARDTLLAEIGLPGGHAGTEQAAVLHPQLAGIWQALLTKSASANEINLRNGALIDVHLRYTQQSLDALRNLGAAGAPATYDARGRGARSAPGRKPIVAG</sequence>
<organism evidence="5 7">
    <name type="scientific">Achromobacter veterisilvae</name>
    <dbReference type="NCBI Taxonomy" id="2069367"/>
    <lineage>
        <taxon>Bacteria</taxon>
        <taxon>Pseudomonadati</taxon>
        <taxon>Pseudomonadota</taxon>
        <taxon>Betaproteobacteria</taxon>
        <taxon>Burkholderiales</taxon>
        <taxon>Alcaligenaceae</taxon>
        <taxon>Achromobacter</taxon>
    </lineage>
</organism>
<dbReference type="EMBL" id="UFQC01000068">
    <property type="protein sequence ID" value="SSW73849.1"/>
    <property type="molecule type" value="Genomic_DNA"/>
</dbReference>
<keyword evidence="3" id="KW-1005">Bacterial flagellum biogenesis</keyword>
<dbReference type="EMBL" id="CP148753">
    <property type="protein sequence ID" value="WXR71501.1"/>
    <property type="molecule type" value="Genomic_DNA"/>
</dbReference>
<evidence type="ECO:0000256" key="3">
    <source>
        <dbReference type="ARBA" id="ARBA00022795"/>
    </source>
</evidence>
<dbReference type="RefSeq" id="WP_129246961.1">
    <property type="nucleotide sequence ID" value="NZ_CP148753.1"/>
</dbReference>
<protein>
    <submittedName>
        <fullName evidence="6">Flagellar protein FlgN</fullName>
    </submittedName>
</protein>